<dbReference type="Proteomes" id="UP000269945">
    <property type="component" value="Unassembled WGS sequence"/>
</dbReference>
<name>A0A9X9PWW5_GULGU</name>
<evidence type="ECO:0000313" key="2">
    <source>
        <dbReference type="Proteomes" id="UP000269945"/>
    </source>
</evidence>
<proteinExistence type="predicted"/>
<dbReference type="EMBL" id="CYRY02005934">
    <property type="protein sequence ID" value="VCW70457.1"/>
    <property type="molecule type" value="Genomic_DNA"/>
</dbReference>
<protein>
    <submittedName>
        <fullName evidence="1">Uncharacterized protein</fullName>
    </submittedName>
</protein>
<accession>A0A9X9PWW5</accession>
<organism evidence="1 2">
    <name type="scientific">Gulo gulo</name>
    <name type="common">Wolverine</name>
    <name type="synonym">Gluton</name>
    <dbReference type="NCBI Taxonomy" id="48420"/>
    <lineage>
        <taxon>Eukaryota</taxon>
        <taxon>Metazoa</taxon>
        <taxon>Chordata</taxon>
        <taxon>Craniata</taxon>
        <taxon>Vertebrata</taxon>
        <taxon>Euteleostomi</taxon>
        <taxon>Mammalia</taxon>
        <taxon>Eutheria</taxon>
        <taxon>Laurasiatheria</taxon>
        <taxon>Carnivora</taxon>
        <taxon>Caniformia</taxon>
        <taxon>Musteloidea</taxon>
        <taxon>Mustelidae</taxon>
        <taxon>Guloninae</taxon>
        <taxon>Gulo</taxon>
    </lineage>
</organism>
<comment type="caution">
    <text evidence="1">The sequence shown here is derived from an EMBL/GenBank/DDBJ whole genome shotgun (WGS) entry which is preliminary data.</text>
</comment>
<reference evidence="1 2" key="1">
    <citation type="submission" date="2018-10" db="EMBL/GenBank/DDBJ databases">
        <authorList>
            <person name="Ekblom R."/>
            <person name="Jareborg N."/>
        </authorList>
    </citation>
    <scope>NUCLEOTIDE SEQUENCE [LARGE SCALE GENOMIC DNA]</scope>
    <source>
        <tissue evidence="1">Muscle</tissue>
    </source>
</reference>
<gene>
    <name evidence="1" type="ORF">BN2614_LOCUS2</name>
</gene>
<keyword evidence="2" id="KW-1185">Reference proteome</keyword>
<dbReference type="AlphaFoldDB" id="A0A9X9PWW5"/>
<evidence type="ECO:0000313" key="1">
    <source>
        <dbReference type="EMBL" id="VCW70457.1"/>
    </source>
</evidence>
<sequence>MRFPGEIIWLILWAVCVSEEIVVWCLPLWCDLKLCIDPIAFHILSSSKI</sequence>